<dbReference type="SUPFAM" id="SSF52833">
    <property type="entry name" value="Thioredoxin-like"/>
    <property type="match status" value="1"/>
</dbReference>
<sequence length="128" mass="15045">MSFFSKLFNENQSDSSGNAIDWIPLQTLEQVDEIIENSHEKPILIFKHSTRCSISRFALKRFENEFELQEKVITYFLDLMNYREISNEIAFKFGIQHQSPQVLLLKNGKVVHHDSHDGIEAEELKKYI</sequence>
<name>A0A365NYN9_9FLAO</name>
<protein>
    <submittedName>
        <fullName evidence="1">Bacillithiol system redox-active protein YtxJ</fullName>
    </submittedName>
</protein>
<comment type="caution">
    <text evidence="1">The sequence shown here is derived from an EMBL/GenBank/DDBJ whole genome shotgun (WGS) entry which is preliminary data.</text>
</comment>
<dbReference type="NCBIfam" id="TIGR04019">
    <property type="entry name" value="B_thiol_YtxJ"/>
    <property type="match status" value="1"/>
</dbReference>
<organism evidence="1 2">
    <name type="scientific">Flavobacterium tibetense</name>
    <dbReference type="NCBI Taxonomy" id="2233533"/>
    <lineage>
        <taxon>Bacteria</taxon>
        <taxon>Pseudomonadati</taxon>
        <taxon>Bacteroidota</taxon>
        <taxon>Flavobacteriia</taxon>
        <taxon>Flavobacteriales</taxon>
        <taxon>Flavobacteriaceae</taxon>
        <taxon>Flavobacterium</taxon>
    </lineage>
</organism>
<dbReference type="Pfam" id="PF11009">
    <property type="entry name" value="BrxC"/>
    <property type="match status" value="1"/>
</dbReference>
<evidence type="ECO:0000313" key="2">
    <source>
        <dbReference type="Proteomes" id="UP000253319"/>
    </source>
</evidence>
<accession>A0A365NYN9</accession>
<dbReference type="Proteomes" id="UP000253319">
    <property type="component" value="Unassembled WGS sequence"/>
</dbReference>
<dbReference type="InterPro" id="IPR022551">
    <property type="entry name" value="BrxC"/>
</dbReference>
<dbReference type="InterPro" id="IPR036249">
    <property type="entry name" value="Thioredoxin-like_sf"/>
</dbReference>
<gene>
    <name evidence="1" type="primary">ytxJ</name>
    <name evidence="1" type="ORF">DPN68_12695</name>
</gene>
<proteinExistence type="predicted"/>
<dbReference type="EMBL" id="QLST01000024">
    <property type="protein sequence ID" value="RBA27329.1"/>
    <property type="molecule type" value="Genomic_DNA"/>
</dbReference>
<dbReference type="Gene3D" id="3.40.30.10">
    <property type="entry name" value="Glutaredoxin"/>
    <property type="match status" value="1"/>
</dbReference>
<dbReference type="OrthoDB" id="677051at2"/>
<reference evidence="1 2" key="1">
    <citation type="submission" date="2018-06" db="EMBL/GenBank/DDBJ databases">
        <title>Flavobacterium tibetense sp. nov., isolated from a wetland YonghuCo on Tibetan Plateau.</title>
        <authorList>
            <person name="Xing P."/>
            <person name="Phurbu D."/>
            <person name="Lu H."/>
        </authorList>
    </citation>
    <scope>NUCLEOTIDE SEQUENCE [LARGE SCALE GENOMIC DNA]</scope>
    <source>
        <strain evidence="1 2">YH5</strain>
    </source>
</reference>
<dbReference type="RefSeq" id="WP_113990015.1">
    <property type="nucleotide sequence ID" value="NZ_QLST01000024.1"/>
</dbReference>
<dbReference type="AlphaFoldDB" id="A0A365NYN9"/>
<keyword evidence="2" id="KW-1185">Reference proteome</keyword>
<evidence type="ECO:0000313" key="1">
    <source>
        <dbReference type="EMBL" id="RBA27329.1"/>
    </source>
</evidence>